<proteinExistence type="predicted"/>
<organism evidence="2">
    <name type="scientific">Candidatus Thiocaldithrix dubininis</name>
    <dbReference type="NCBI Taxonomy" id="3080823"/>
    <lineage>
        <taxon>Bacteria</taxon>
        <taxon>Pseudomonadati</taxon>
        <taxon>Pseudomonadota</taxon>
        <taxon>Gammaproteobacteria</taxon>
        <taxon>Thiotrichales</taxon>
        <taxon>Thiotrichaceae</taxon>
        <taxon>Candidatus Thiocaldithrix</taxon>
    </lineage>
</organism>
<dbReference type="SMART" id="SM00507">
    <property type="entry name" value="HNHc"/>
    <property type="match status" value="1"/>
</dbReference>
<evidence type="ECO:0000259" key="1">
    <source>
        <dbReference type="SMART" id="SM00507"/>
    </source>
</evidence>
<gene>
    <name evidence="2" type="ORF">QJT80_08395</name>
</gene>
<dbReference type="EMBL" id="CP124755">
    <property type="protein sequence ID" value="WGZ89529.1"/>
    <property type="molecule type" value="Genomic_DNA"/>
</dbReference>
<reference evidence="2" key="2">
    <citation type="submission" date="2023-04" db="EMBL/GenBank/DDBJ databases">
        <authorList>
            <person name="Beletskiy A.V."/>
            <person name="Mardanov A.V."/>
            <person name="Ravin N.V."/>
        </authorList>
    </citation>
    <scope>NUCLEOTIDE SEQUENCE</scope>
    <source>
        <strain evidence="2">GKL-01</strain>
    </source>
</reference>
<dbReference type="Proteomes" id="UP001300672">
    <property type="component" value="Chromosome"/>
</dbReference>
<dbReference type="AlphaFoldDB" id="A0AA95H5D8"/>
<protein>
    <recommendedName>
        <fullName evidence="1">HNH nuclease domain-containing protein</fullName>
    </recommendedName>
</protein>
<sequence>MAKLLSRDEFKQAVFARDRQRCIFCNFPAVDAHHIIERRLWSDGGYYLANGASVCSEHHRQCETTEISTTQIYQACGISERLLPTHLYADQVYDKWGNPVLKNGKRLRGELFYQENVQKVLAQAQQLGHFLPWV</sequence>
<feature type="domain" description="HNH nuclease" evidence="1">
    <location>
        <begin position="9"/>
        <end position="60"/>
    </location>
</feature>
<dbReference type="KEGG" id="tdu:QJT80_08395"/>
<dbReference type="InterPro" id="IPR003615">
    <property type="entry name" value="HNH_nuc"/>
</dbReference>
<accession>A0AA95H5D8</accession>
<evidence type="ECO:0000313" key="2">
    <source>
        <dbReference type="EMBL" id="WGZ89529.1"/>
    </source>
</evidence>
<reference evidence="2" key="1">
    <citation type="journal article" date="2023" name="Int. J. Mol. Sci.">
        <title>Metagenomics Revealed a New Genus 'Candidatus Thiocaldithrix dubininis' gen. nov., sp. nov. and a New Species 'Candidatus Thiothrix putei' sp. nov. in the Family Thiotrichaceae, Some Members of Which Have Traits of Both Na+- and H+-Motive Energetics.</title>
        <authorList>
            <person name="Ravin N.V."/>
            <person name="Muntyan M.S."/>
            <person name="Smolyakov D.D."/>
            <person name="Rudenko T.S."/>
            <person name="Beletsky A.V."/>
            <person name="Mardanov A.V."/>
            <person name="Grabovich M.Y."/>
        </authorList>
    </citation>
    <scope>NUCLEOTIDE SEQUENCE</scope>
    <source>
        <strain evidence="2">GKL-01</strain>
    </source>
</reference>
<name>A0AA95H5D8_9GAMM</name>